<dbReference type="InterPro" id="IPR024765">
    <property type="entry name" value="TOBE-like"/>
</dbReference>
<dbReference type="CDD" id="cd03296">
    <property type="entry name" value="ABC_CysA_sulfate_importer"/>
    <property type="match status" value="1"/>
</dbReference>
<dbReference type="RefSeq" id="WP_182938721.1">
    <property type="nucleotide sequence ID" value="NZ_AP022038.1"/>
</dbReference>
<dbReference type="SMART" id="SM00382">
    <property type="entry name" value="AAA"/>
    <property type="match status" value="1"/>
</dbReference>
<dbReference type="InterPro" id="IPR005666">
    <property type="entry name" value="Sulph_transpt1"/>
</dbReference>
<evidence type="ECO:0000259" key="8">
    <source>
        <dbReference type="PROSITE" id="PS50893"/>
    </source>
</evidence>
<dbReference type="Gene3D" id="3.40.50.300">
    <property type="entry name" value="P-loop containing nucleotide triphosphate hydrolases"/>
    <property type="match status" value="1"/>
</dbReference>
<dbReference type="InterPro" id="IPR003593">
    <property type="entry name" value="AAA+_ATPase"/>
</dbReference>
<dbReference type="PROSITE" id="PS00211">
    <property type="entry name" value="ABC_TRANSPORTER_1"/>
    <property type="match status" value="1"/>
</dbReference>
<dbReference type="InterPro" id="IPR003439">
    <property type="entry name" value="ABC_transporter-like_ATP-bd"/>
</dbReference>
<keyword evidence="7" id="KW-0472">Membrane</keyword>
<dbReference type="InterPro" id="IPR050093">
    <property type="entry name" value="ABC_SmlMolc_Importer"/>
</dbReference>
<dbReference type="NCBIfam" id="TIGR00968">
    <property type="entry name" value="3a0106s01"/>
    <property type="match status" value="1"/>
</dbReference>
<reference evidence="9 10" key="1">
    <citation type="submission" date="2019-12" db="EMBL/GenBank/DDBJ databases">
        <title>complete genome sequences of Aeromonas veronii str. WP3-W19-ESBL-03 isolated from wastewater treatment plant effluent.</title>
        <authorList>
            <person name="Sekizuka T."/>
            <person name="Itokawa K."/>
            <person name="Yatsu K."/>
            <person name="Inamine Y."/>
            <person name="Kuroda M."/>
        </authorList>
    </citation>
    <scope>NUCLEOTIDE SEQUENCE [LARGE SCALE GENOMIC DNA]</scope>
    <source>
        <strain evidence="9 10">WP3-W19-ESBL-03</strain>
    </source>
</reference>
<keyword evidence="1" id="KW-0813">Transport</keyword>
<keyword evidence="3" id="KW-0547">Nucleotide-binding</keyword>
<proteinExistence type="predicted"/>
<dbReference type="GO" id="GO:0005524">
    <property type="term" value="F:ATP binding"/>
    <property type="evidence" value="ECO:0007669"/>
    <property type="project" value="UniProtKB-KW"/>
</dbReference>
<dbReference type="Pfam" id="PF17850">
    <property type="entry name" value="CysA_C_terminal"/>
    <property type="match status" value="1"/>
</dbReference>
<sequence length="359" mass="39625">MSIQVQQLNKHFNQYAALADINLDFHDGELVALLGPSGCGKTTLLRIIAGLEQADSGSVIIRGEDASDLHVRERNVGFVFQHYALFRHMTVFENVAFGLRVKPRSERPAEAAIRARVKELLDLVQLSHVAERYPTQLSGGQRQRVALARALAVQPKVLLLDEPFGALDAQVRKELRRWLRELHDELHDELHVTSLFVTHDQEEALEVADRVVLMNAGRVEQIGTPAEVYDQPASSFVHSFLGSVNQFRGRVAEQGFGVGEQLLGGPSASHLAHGSAAIAYVRPHELEILPADAPGGIRATITRLLPMGPRIRVELRGDGETKGAHYEAELSKEAAKLFVPGQGVKLVARQAQFYPDYQI</sequence>
<dbReference type="AlphaFoldDB" id="A0A6S5C671"/>
<dbReference type="FunFam" id="3.40.50.300:FF:000227">
    <property type="entry name" value="Sulfate/thiosulfate import ATP-binding protein CysA"/>
    <property type="match status" value="1"/>
</dbReference>
<dbReference type="SUPFAM" id="SSF50331">
    <property type="entry name" value="MOP-like"/>
    <property type="match status" value="1"/>
</dbReference>
<evidence type="ECO:0000313" key="9">
    <source>
        <dbReference type="EMBL" id="BBR37818.1"/>
    </source>
</evidence>
<dbReference type="InterPro" id="IPR041193">
    <property type="entry name" value="CysA_C"/>
</dbReference>
<dbReference type="InterPro" id="IPR027417">
    <property type="entry name" value="P-loop_NTPase"/>
</dbReference>
<keyword evidence="5" id="KW-1278">Translocase</keyword>
<dbReference type="PANTHER" id="PTHR42781:SF4">
    <property type="entry name" value="SPERMIDINE_PUTRESCINE IMPORT ATP-BINDING PROTEIN POTA"/>
    <property type="match status" value="1"/>
</dbReference>
<dbReference type="Pfam" id="PF00005">
    <property type="entry name" value="ABC_tran"/>
    <property type="match status" value="1"/>
</dbReference>
<evidence type="ECO:0000256" key="1">
    <source>
        <dbReference type="ARBA" id="ARBA00022448"/>
    </source>
</evidence>
<evidence type="ECO:0000256" key="2">
    <source>
        <dbReference type="ARBA" id="ARBA00022475"/>
    </source>
</evidence>
<accession>A0A6S5C671</accession>
<dbReference type="GO" id="GO:0016887">
    <property type="term" value="F:ATP hydrolysis activity"/>
    <property type="evidence" value="ECO:0007669"/>
    <property type="project" value="InterPro"/>
</dbReference>
<dbReference type="GO" id="GO:0015419">
    <property type="term" value="F:ABC-type sulfate transporter activity"/>
    <property type="evidence" value="ECO:0007669"/>
    <property type="project" value="InterPro"/>
</dbReference>
<keyword evidence="2" id="KW-1003">Cell membrane</keyword>
<evidence type="ECO:0000313" key="10">
    <source>
        <dbReference type="Proteomes" id="UP000515442"/>
    </source>
</evidence>
<name>A0A6S5C671_AERVE</name>
<dbReference type="InterPro" id="IPR008995">
    <property type="entry name" value="Mo/tungstate-bd_C_term_dom"/>
</dbReference>
<organism evidence="9 10">
    <name type="scientific">Aeromonas veronii</name>
    <dbReference type="NCBI Taxonomy" id="654"/>
    <lineage>
        <taxon>Bacteria</taxon>
        <taxon>Pseudomonadati</taxon>
        <taxon>Pseudomonadota</taxon>
        <taxon>Gammaproteobacteria</taxon>
        <taxon>Aeromonadales</taxon>
        <taxon>Aeromonadaceae</taxon>
        <taxon>Aeromonas</taxon>
    </lineage>
</organism>
<dbReference type="EMBL" id="AP022038">
    <property type="protein sequence ID" value="BBR37818.1"/>
    <property type="molecule type" value="Genomic_DNA"/>
</dbReference>
<dbReference type="InterPro" id="IPR017871">
    <property type="entry name" value="ABC_transporter-like_CS"/>
</dbReference>
<evidence type="ECO:0000256" key="3">
    <source>
        <dbReference type="ARBA" id="ARBA00022741"/>
    </source>
</evidence>
<evidence type="ECO:0000256" key="7">
    <source>
        <dbReference type="ARBA" id="ARBA00023136"/>
    </source>
</evidence>
<evidence type="ECO:0000256" key="4">
    <source>
        <dbReference type="ARBA" id="ARBA00022840"/>
    </source>
</evidence>
<evidence type="ECO:0000256" key="6">
    <source>
        <dbReference type="ARBA" id="ARBA00023032"/>
    </source>
</evidence>
<evidence type="ECO:0000256" key="5">
    <source>
        <dbReference type="ARBA" id="ARBA00022967"/>
    </source>
</evidence>
<feature type="domain" description="ABC transporter" evidence="8">
    <location>
        <begin position="3"/>
        <end position="241"/>
    </location>
</feature>
<dbReference type="SUPFAM" id="SSF52540">
    <property type="entry name" value="P-loop containing nucleoside triphosphate hydrolases"/>
    <property type="match status" value="1"/>
</dbReference>
<dbReference type="PROSITE" id="PS50893">
    <property type="entry name" value="ABC_TRANSPORTER_2"/>
    <property type="match status" value="1"/>
</dbReference>
<keyword evidence="6" id="KW-0764">Sulfate transport</keyword>
<dbReference type="PANTHER" id="PTHR42781">
    <property type="entry name" value="SPERMIDINE/PUTRESCINE IMPORT ATP-BINDING PROTEIN POTA"/>
    <property type="match status" value="1"/>
</dbReference>
<dbReference type="Pfam" id="PF12857">
    <property type="entry name" value="TOBE_3"/>
    <property type="match status" value="1"/>
</dbReference>
<gene>
    <name evidence="9" type="primary">cysA</name>
    <name evidence="9" type="ORF">WP3W19E03_03430</name>
</gene>
<protein>
    <submittedName>
        <fullName evidence="9">Sulfate/thiosulfate import ATP-binding protein CysA</fullName>
    </submittedName>
</protein>
<keyword evidence="4 9" id="KW-0067">ATP-binding</keyword>
<dbReference type="Proteomes" id="UP000515442">
    <property type="component" value="Chromosome"/>
</dbReference>
<dbReference type="GO" id="GO:0043190">
    <property type="term" value="C:ATP-binding cassette (ABC) transporter complex"/>
    <property type="evidence" value="ECO:0007669"/>
    <property type="project" value="InterPro"/>
</dbReference>